<feature type="binding site" evidence="3">
    <location>
        <position position="119"/>
    </location>
    <ligand>
        <name>substrate</name>
    </ligand>
</feature>
<dbReference type="Pfam" id="PF08450">
    <property type="entry name" value="SGL"/>
    <property type="match status" value="1"/>
</dbReference>
<evidence type="ECO:0000256" key="2">
    <source>
        <dbReference type="PIRSR" id="PIRSR605511-1"/>
    </source>
</evidence>
<reference evidence="5" key="1">
    <citation type="journal article" date="2020" name="Stud. Mycol.">
        <title>101 Dothideomycetes genomes: a test case for predicting lifestyles and emergence of pathogens.</title>
        <authorList>
            <person name="Haridas S."/>
            <person name="Albert R."/>
            <person name="Binder M."/>
            <person name="Bloem J."/>
            <person name="Labutti K."/>
            <person name="Salamov A."/>
            <person name="Andreopoulos B."/>
            <person name="Baker S."/>
            <person name="Barry K."/>
            <person name="Bills G."/>
            <person name="Bluhm B."/>
            <person name="Cannon C."/>
            <person name="Castanera R."/>
            <person name="Culley D."/>
            <person name="Daum C."/>
            <person name="Ezra D."/>
            <person name="Gonzalez J."/>
            <person name="Henrissat B."/>
            <person name="Kuo A."/>
            <person name="Liang C."/>
            <person name="Lipzen A."/>
            <person name="Lutzoni F."/>
            <person name="Magnuson J."/>
            <person name="Mondo S."/>
            <person name="Nolan M."/>
            <person name="Ohm R."/>
            <person name="Pangilinan J."/>
            <person name="Park H.-J."/>
            <person name="Ramirez L."/>
            <person name="Alfaro M."/>
            <person name="Sun H."/>
            <person name="Tritt A."/>
            <person name="Yoshinaga Y."/>
            <person name="Zwiers L.-H."/>
            <person name="Turgeon B."/>
            <person name="Goodwin S."/>
            <person name="Spatafora J."/>
            <person name="Crous P."/>
            <person name="Grigoriev I."/>
        </authorList>
    </citation>
    <scope>NUCLEOTIDE SEQUENCE</scope>
    <source>
        <strain evidence="5">CBS 101060</strain>
    </source>
</reference>
<protein>
    <recommendedName>
        <fullName evidence="4">SMP-30/Gluconolactonase/LRE-like region domain-containing protein</fullName>
    </recommendedName>
</protein>
<dbReference type="GO" id="GO:0004341">
    <property type="term" value="F:gluconolactonase activity"/>
    <property type="evidence" value="ECO:0007669"/>
    <property type="project" value="TreeGrafter"/>
</dbReference>
<dbReference type="InterPro" id="IPR013658">
    <property type="entry name" value="SGL"/>
</dbReference>
<dbReference type="Gene3D" id="2.120.10.30">
    <property type="entry name" value="TolB, C-terminal domain"/>
    <property type="match status" value="1"/>
</dbReference>
<name>A0A9P4S6K4_9PEZI</name>
<dbReference type="PANTHER" id="PTHR10907:SF47">
    <property type="entry name" value="REGUCALCIN"/>
    <property type="match status" value="1"/>
</dbReference>
<gene>
    <name evidence="5" type="ORF">M501DRAFT_986877</name>
</gene>
<comment type="caution">
    <text evidence="5">The sequence shown here is derived from an EMBL/GenBank/DDBJ whole genome shotgun (WGS) entry which is preliminary data.</text>
</comment>
<dbReference type="PRINTS" id="PR01790">
    <property type="entry name" value="SMP30FAMILY"/>
</dbReference>
<dbReference type="InterPro" id="IPR005511">
    <property type="entry name" value="SMP-30"/>
</dbReference>
<dbReference type="InterPro" id="IPR011042">
    <property type="entry name" value="6-blade_b-propeller_TolB-like"/>
</dbReference>
<evidence type="ECO:0000256" key="1">
    <source>
        <dbReference type="ARBA" id="ARBA00008853"/>
    </source>
</evidence>
<evidence type="ECO:0000256" key="3">
    <source>
        <dbReference type="PIRSR" id="PIRSR605511-2"/>
    </source>
</evidence>
<evidence type="ECO:0000313" key="6">
    <source>
        <dbReference type="Proteomes" id="UP000799429"/>
    </source>
</evidence>
<keyword evidence="3" id="KW-0479">Metal-binding</keyword>
<evidence type="ECO:0000259" key="4">
    <source>
        <dbReference type="Pfam" id="PF08450"/>
    </source>
</evidence>
<feature type="active site" description="Proton donor/acceptor" evidence="2">
    <location>
        <position position="219"/>
    </location>
</feature>
<dbReference type="OrthoDB" id="423498at2759"/>
<comment type="cofactor">
    <cofactor evidence="3">
        <name>Zn(2+)</name>
        <dbReference type="ChEBI" id="CHEBI:29105"/>
    </cofactor>
    <text evidence="3">Binds 1 divalent metal cation per subunit.</text>
</comment>
<dbReference type="PANTHER" id="PTHR10907">
    <property type="entry name" value="REGUCALCIN"/>
    <property type="match status" value="1"/>
</dbReference>
<sequence length="314" mass="35302">MSEVEQHTITEPWLDVKCELGEGPFWEEATNTLRWIDIVTKHIHTVDLNEGPSSHKSVAQLDISIGSTADIEGNDDEFVFGGKHGYGIFNRKTGEYRYIKKVWTEEEVAKDFERLYRGNDGGVDSQGRYWLGVMNDPLETEFKDVGILFRLDPDLSLHRVLTGVTIPNGISWTKDDKTMYFTDSPTKTIWAYDFDAPTGSISNKRAFYTVEEEGPGVPDGHVLDEEGNLWTALHGVGEVRKISPEGKLLLKISLPTRATTCPVFCGEDLYITSASEHDPEGHPESAKYQGNMFKFHAGVRGAPTYRFKYSGEKI</sequence>
<feature type="domain" description="SMP-30/Gluconolactonase/LRE-like region" evidence="4">
    <location>
        <begin position="20"/>
        <end position="274"/>
    </location>
</feature>
<feature type="binding site" evidence="3">
    <location>
        <position position="117"/>
    </location>
    <ligand>
        <name>substrate</name>
    </ligand>
</feature>
<accession>A0A9P4S6K4</accession>
<evidence type="ECO:0000313" key="5">
    <source>
        <dbReference type="EMBL" id="KAF2837077.1"/>
    </source>
</evidence>
<dbReference type="SUPFAM" id="SSF63829">
    <property type="entry name" value="Calcium-dependent phosphotriesterase"/>
    <property type="match status" value="1"/>
</dbReference>
<feature type="binding site" evidence="3">
    <location>
        <position position="22"/>
    </location>
    <ligand>
        <name>a divalent metal cation</name>
        <dbReference type="ChEBI" id="CHEBI:60240"/>
    </ligand>
</feature>
<dbReference type="AlphaFoldDB" id="A0A9P4S6K4"/>
<comment type="similarity">
    <text evidence="1">Belongs to the SMP-30/CGR1 family.</text>
</comment>
<feature type="binding site" evidence="3">
    <location>
        <position position="219"/>
    </location>
    <ligand>
        <name>a divalent metal cation</name>
        <dbReference type="ChEBI" id="CHEBI:60240"/>
    </ligand>
</feature>
<dbReference type="GO" id="GO:0005509">
    <property type="term" value="F:calcium ion binding"/>
    <property type="evidence" value="ECO:0007669"/>
    <property type="project" value="TreeGrafter"/>
</dbReference>
<dbReference type="Proteomes" id="UP000799429">
    <property type="component" value="Unassembled WGS sequence"/>
</dbReference>
<feature type="binding site" evidence="3">
    <location>
        <position position="168"/>
    </location>
    <ligand>
        <name>a divalent metal cation</name>
        <dbReference type="ChEBI" id="CHEBI:60240"/>
    </ligand>
</feature>
<proteinExistence type="inferred from homology"/>
<keyword evidence="6" id="KW-1185">Reference proteome</keyword>
<organism evidence="5 6">
    <name type="scientific">Patellaria atrata CBS 101060</name>
    <dbReference type="NCBI Taxonomy" id="1346257"/>
    <lineage>
        <taxon>Eukaryota</taxon>
        <taxon>Fungi</taxon>
        <taxon>Dikarya</taxon>
        <taxon>Ascomycota</taxon>
        <taxon>Pezizomycotina</taxon>
        <taxon>Dothideomycetes</taxon>
        <taxon>Dothideomycetes incertae sedis</taxon>
        <taxon>Patellariales</taxon>
        <taxon>Patellariaceae</taxon>
        <taxon>Patellaria</taxon>
    </lineage>
</organism>
<dbReference type="EMBL" id="MU006101">
    <property type="protein sequence ID" value="KAF2837077.1"/>
    <property type="molecule type" value="Genomic_DNA"/>
</dbReference>
<keyword evidence="3" id="KW-0862">Zinc</keyword>